<dbReference type="SMART" id="SM00028">
    <property type="entry name" value="TPR"/>
    <property type="match status" value="4"/>
</dbReference>
<proteinExistence type="predicted"/>
<dbReference type="InterPro" id="IPR019734">
    <property type="entry name" value="TPR_rpt"/>
</dbReference>
<dbReference type="Proteomes" id="UP000075583">
    <property type="component" value="Unassembled WGS sequence"/>
</dbReference>
<evidence type="ECO:0000313" key="2">
    <source>
        <dbReference type="EMBL" id="KYG74718.1"/>
    </source>
</evidence>
<keyword evidence="1" id="KW-0802">TPR repeat</keyword>
<dbReference type="Pfam" id="PF13181">
    <property type="entry name" value="TPR_8"/>
    <property type="match status" value="2"/>
</dbReference>
<protein>
    <submittedName>
        <fullName evidence="2">Uncharacterized protein</fullName>
    </submittedName>
</protein>
<dbReference type="Gene3D" id="1.25.40.10">
    <property type="entry name" value="Tetratricopeptide repeat domain"/>
    <property type="match status" value="1"/>
</dbReference>
<dbReference type="PROSITE" id="PS50005">
    <property type="entry name" value="TPR"/>
    <property type="match status" value="2"/>
</dbReference>
<dbReference type="OrthoDB" id="976596at2"/>
<reference evidence="2" key="1">
    <citation type="submission" date="2016-01" db="EMBL/GenBank/DDBJ databases">
        <title>Genome sequencing of Roseivirga ehrenbergii KMM 6017.</title>
        <authorList>
            <person name="Selvaratnam C."/>
            <person name="Thevarajoo S."/>
            <person name="Goh K.M."/>
            <person name="Ee R."/>
            <person name="Chan K.-G."/>
            <person name="Chong C.S."/>
        </authorList>
    </citation>
    <scope>NUCLEOTIDE SEQUENCE [LARGE SCALE GENOMIC DNA]</scope>
    <source>
        <strain evidence="2">KMM 6017</strain>
    </source>
</reference>
<organism evidence="2 3">
    <name type="scientific">Roseivirga ehrenbergii (strain DSM 102268 / JCM 13514 / KCTC 12282 / NCIMB 14502 / KMM 6017)</name>
    <dbReference type="NCBI Taxonomy" id="279360"/>
    <lineage>
        <taxon>Bacteria</taxon>
        <taxon>Pseudomonadati</taxon>
        <taxon>Bacteroidota</taxon>
        <taxon>Cytophagia</taxon>
        <taxon>Cytophagales</taxon>
        <taxon>Roseivirgaceae</taxon>
        <taxon>Roseivirga</taxon>
    </lineage>
</organism>
<name>A0A150X7M0_ROSEK</name>
<sequence>MKLFGFNKKAKETKFQITEPDRNWVEDNFKWLIQAYGYPNSQSEQVLITDKHFPKALSIGDFKVQNLIEDLSDLVGVNSKMIKYKLHEDLRDLYGIPFEIQEKPFETELEVNEGFYIIHIAKSISERPNRLVFNLIHEFVKIRLTENKLQFDTGEDTDLFLYIAAVYLGFGVILSQNLTDTGRFNDGFWETNWNYVSEIPNEVLAFSLATYSMLIGQDNPEWKSELPQELKLQFESAIIFLTNSPSKLFNKAELDASDLFHQASLEYQNSDFDSAISTLQKTLFLTEDELLKASIYNNIGYYQLRKGDYEKGVLNLKKALKIDSDYGFAYDNLGYAFIKIGQIEEGKKYLEKALQTENNDNAYTHRNFALYYLAKKEIEKAELNFQLAFEHETVSVDLLEFYYGSFLIDQGKTETGMEYLRMAVKKGEPEAIKRMNEIEKD</sequence>
<dbReference type="RefSeq" id="WP_062591986.1">
    <property type="nucleotide sequence ID" value="NZ_LQZQ01000045.1"/>
</dbReference>
<keyword evidence="3" id="KW-1185">Reference proteome</keyword>
<dbReference type="SUPFAM" id="SSF48452">
    <property type="entry name" value="TPR-like"/>
    <property type="match status" value="1"/>
</dbReference>
<dbReference type="STRING" id="279360.MB14_05805"/>
<evidence type="ECO:0000313" key="3">
    <source>
        <dbReference type="Proteomes" id="UP000075583"/>
    </source>
</evidence>
<feature type="repeat" description="TPR" evidence="1">
    <location>
        <begin position="293"/>
        <end position="326"/>
    </location>
</feature>
<gene>
    <name evidence="2" type="ORF">MB14_05805</name>
</gene>
<dbReference type="AlphaFoldDB" id="A0A150X7M0"/>
<dbReference type="EMBL" id="LQZQ01000045">
    <property type="protein sequence ID" value="KYG74718.1"/>
    <property type="molecule type" value="Genomic_DNA"/>
</dbReference>
<evidence type="ECO:0000256" key="1">
    <source>
        <dbReference type="PROSITE-ProRule" id="PRU00339"/>
    </source>
</evidence>
<accession>A0A150X7M0</accession>
<feature type="repeat" description="TPR" evidence="1">
    <location>
        <begin position="327"/>
        <end position="360"/>
    </location>
</feature>
<dbReference type="InterPro" id="IPR011990">
    <property type="entry name" value="TPR-like_helical_dom_sf"/>
</dbReference>
<comment type="caution">
    <text evidence="2">The sequence shown here is derived from an EMBL/GenBank/DDBJ whole genome shotgun (WGS) entry which is preliminary data.</text>
</comment>